<accession>A0A087V1S0</accession>
<feature type="region of interest" description="Disordered" evidence="1">
    <location>
        <begin position="136"/>
        <end position="198"/>
    </location>
</feature>
<dbReference type="OrthoDB" id="6426450at2759"/>
<name>A0A087V1S0_STEMI</name>
<sequence length="880" mass="98157">MVELEQSNAALLFDPPKKSHLRTYSRKALKHDNKTHIASVLSDSSKEMSCEVPHSHLGKKIKDDKSTEIQKLPLISENPIAVNNMKIRRKSRLNLKASERKENIINKNRLNALKNKTNEVDKDKYIMNDDSFLSKASKKNNDLKGNNIVGDDLAKENDGKLMSSPKRSKNGKNLEKNNDTPSIKKSRGRPTKRGKRLVKVTTPISNSSADEETVYLRVIDAENHHLPVINDSVGDKTPKRKSFEKECFNLNEIDISPKTSNHPLKTMVAGESSELLESEMCPDTAISVYSVASPEANKTVLSHKSPGWSRVKATGKDFRMKKFYKLSVEKNLPHVLLKDINADNSMQDTVTSSKTDVVCHSNEIKNAATKHNFDVNEPSAAKDNCYENLACQSSQAEDEHAECVKNTEINLISGCHPERESGKEQMTEASTVFGQSNQQFSESARSSNEENAFAAKVSGLTNEDILDVHDSEASSENTGEFVITSNQNNEIEHQNLNKKSNTNSLIIMSERGKSSNSLPVSLEHGSHTKADKRKDTEVYDALSAFTGDLNHCPIGLSGNDNNAISVMNSVAEDQDKNSMQAEESLMDTDIVNANDSEIFEPDPLHLKNFISKKYNDELKNLYKSAAVNNVEVLHEINKKSDKSTSFQPSDVQNKNKLNTSKEVDSHFSKFNKSSNSESVVESAIHDDEEGDDIHYIEHSQQTSQRFYNFCDSTGIRQNNLLSVVQKESVLLSVRDAAFKPEASVINLKERDQKKNCQNFSFTYVPKTKVVKRTCLTLDEIQDAFVKSNMSGQAEPICCLPFLGRDFKLDICVSEETLNISVLKVIESSEIFAQDDALFSEKNIQTSNCNMPLNSPLAIELSSNVESDASILEECNPPKKM</sequence>
<feature type="compositionally biased region" description="Basic residues" evidence="1">
    <location>
        <begin position="184"/>
        <end position="198"/>
    </location>
</feature>
<evidence type="ECO:0000256" key="1">
    <source>
        <dbReference type="SAM" id="MobiDB-lite"/>
    </source>
</evidence>
<dbReference type="Proteomes" id="UP000054359">
    <property type="component" value="Unassembled WGS sequence"/>
</dbReference>
<proteinExistence type="predicted"/>
<gene>
    <name evidence="2" type="ORF">X975_20282</name>
</gene>
<evidence type="ECO:0000313" key="3">
    <source>
        <dbReference type="Proteomes" id="UP000054359"/>
    </source>
</evidence>
<protein>
    <submittedName>
        <fullName evidence="2">Uncharacterized protein</fullName>
    </submittedName>
</protein>
<evidence type="ECO:0000313" key="2">
    <source>
        <dbReference type="EMBL" id="KFM83559.1"/>
    </source>
</evidence>
<dbReference type="AlphaFoldDB" id="A0A087V1S0"/>
<organism evidence="2 3">
    <name type="scientific">Stegodyphus mimosarum</name>
    <name type="common">African social velvet spider</name>
    <dbReference type="NCBI Taxonomy" id="407821"/>
    <lineage>
        <taxon>Eukaryota</taxon>
        <taxon>Metazoa</taxon>
        <taxon>Ecdysozoa</taxon>
        <taxon>Arthropoda</taxon>
        <taxon>Chelicerata</taxon>
        <taxon>Arachnida</taxon>
        <taxon>Araneae</taxon>
        <taxon>Araneomorphae</taxon>
        <taxon>Entelegynae</taxon>
        <taxon>Eresoidea</taxon>
        <taxon>Eresidae</taxon>
        <taxon>Stegodyphus</taxon>
    </lineage>
</organism>
<feature type="non-terminal residue" evidence="2">
    <location>
        <position position="880"/>
    </location>
</feature>
<keyword evidence="3" id="KW-1185">Reference proteome</keyword>
<dbReference type="EMBL" id="KL868283">
    <property type="protein sequence ID" value="KFM83559.1"/>
    <property type="molecule type" value="Genomic_DNA"/>
</dbReference>
<reference evidence="2 3" key="1">
    <citation type="submission" date="2013-11" db="EMBL/GenBank/DDBJ databases">
        <title>Genome sequencing of Stegodyphus mimosarum.</title>
        <authorList>
            <person name="Bechsgaard J."/>
        </authorList>
    </citation>
    <scope>NUCLEOTIDE SEQUENCE [LARGE SCALE GENOMIC DNA]</scope>
</reference>